<keyword evidence="7" id="KW-0788">Thiol protease</keyword>
<evidence type="ECO:0000256" key="9">
    <source>
        <dbReference type="SAM" id="MobiDB-lite"/>
    </source>
</evidence>
<feature type="compositionally biased region" description="Basic and acidic residues" evidence="9">
    <location>
        <begin position="8"/>
        <end position="17"/>
    </location>
</feature>
<keyword evidence="12" id="KW-1185">Reference proteome</keyword>
<evidence type="ECO:0000259" key="10">
    <source>
        <dbReference type="PROSITE" id="PS50208"/>
    </source>
</evidence>
<dbReference type="GO" id="GO:0006915">
    <property type="term" value="P:apoptotic process"/>
    <property type="evidence" value="ECO:0007669"/>
    <property type="project" value="UniProtKB-KW"/>
</dbReference>
<dbReference type="GO" id="GO:0006508">
    <property type="term" value="P:proteolysis"/>
    <property type="evidence" value="ECO:0007669"/>
    <property type="project" value="UniProtKB-KW"/>
</dbReference>
<name>A0A9Q1GGK6_SYNKA</name>
<evidence type="ECO:0000256" key="5">
    <source>
        <dbReference type="ARBA" id="ARBA00022703"/>
    </source>
</evidence>
<sequence>MANSGDHVQGRLEKDSEPTGQSTAARSENITEVDAYCGGYSSLDPAEEYSTSRKRRGVALIFNQERFFWKLTMPDRHGTNADKYNLTKRLEDLDFEVKAHDNLNKAEVFAAITEVAEDDHVDADCFICVFLSHGENEQIYAHDDKFNIQDVTRFVQGGQMQEPGGKAQNLHFSGVPR</sequence>
<proteinExistence type="inferred from homology"/>
<dbReference type="PROSITE" id="PS01121">
    <property type="entry name" value="CASPASE_HIS"/>
    <property type="match status" value="1"/>
</dbReference>
<feature type="compositionally biased region" description="Polar residues" evidence="9">
    <location>
        <begin position="18"/>
        <end position="28"/>
    </location>
</feature>
<dbReference type="EMBL" id="JAINUF010000001">
    <property type="protein sequence ID" value="KAJ8383013.1"/>
    <property type="molecule type" value="Genomic_DNA"/>
</dbReference>
<dbReference type="GO" id="GO:0043525">
    <property type="term" value="P:positive regulation of neuron apoptotic process"/>
    <property type="evidence" value="ECO:0007669"/>
    <property type="project" value="TreeGrafter"/>
</dbReference>
<dbReference type="PANTHER" id="PTHR10454">
    <property type="entry name" value="CASPASE"/>
    <property type="match status" value="1"/>
</dbReference>
<dbReference type="PRINTS" id="PR00376">
    <property type="entry name" value="IL1BCENZYME"/>
</dbReference>
<keyword evidence="5" id="KW-0053">Apoptosis</keyword>
<gene>
    <name evidence="11" type="ORF">SKAU_G00037910</name>
</gene>
<evidence type="ECO:0000256" key="1">
    <source>
        <dbReference type="ARBA" id="ARBA00004496"/>
    </source>
</evidence>
<dbReference type="AlphaFoldDB" id="A0A9Q1GGK6"/>
<protein>
    <recommendedName>
        <fullName evidence="10">Caspase family p20 domain-containing protein</fullName>
    </recommendedName>
</protein>
<dbReference type="InterPro" id="IPR001309">
    <property type="entry name" value="Pept_C14_p20"/>
</dbReference>
<dbReference type="InterPro" id="IPR011600">
    <property type="entry name" value="Pept_C14_caspase"/>
</dbReference>
<evidence type="ECO:0000256" key="2">
    <source>
        <dbReference type="ARBA" id="ARBA00010134"/>
    </source>
</evidence>
<dbReference type="InterPro" id="IPR015917">
    <property type="entry name" value="Pept_C14A"/>
</dbReference>
<dbReference type="GO" id="GO:0005737">
    <property type="term" value="C:cytoplasm"/>
    <property type="evidence" value="ECO:0007669"/>
    <property type="project" value="UniProtKB-SubCell"/>
</dbReference>
<evidence type="ECO:0000256" key="6">
    <source>
        <dbReference type="ARBA" id="ARBA00022801"/>
    </source>
</evidence>
<evidence type="ECO:0000256" key="8">
    <source>
        <dbReference type="ARBA" id="ARBA00023145"/>
    </source>
</evidence>
<evidence type="ECO:0000256" key="4">
    <source>
        <dbReference type="ARBA" id="ARBA00022670"/>
    </source>
</evidence>
<keyword evidence="6" id="KW-0378">Hydrolase</keyword>
<keyword evidence="4" id="KW-0645">Protease</keyword>
<dbReference type="GO" id="GO:0004197">
    <property type="term" value="F:cysteine-type endopeptidase activity"/>
    <property type="evidence" value="ECO:0007669"/>
    <property type="project" value="InterPro"/>
</dbReference>
<dbReference type="OrthoDB" id="6116485at2759"/>
<evidence type="ECO:0000256" key="3">
    <source>
        <dbReference type="ARBA" id="ARBA00022490"/>
    </source>
</evidence>
<dbReference type="Pfam" id="PF00656">
    <property type="entry name" value="Peptidase_C14"/>
    <property type="match status" value="1"/>
</dbReference>
<dbReference type="Proteomes" id="UP001152622">
    <property type="component" value="Chromosome 1"/>
</dbReference>
<evidence type="ECO:0000313" key="11">
    <source>
        <dbReference type="EMBL" id="KAJ8383013.1"/>
    </source>
</evidence>
<evidence type="ECO:0000256" key="7">
    <source>
        <dbReference type="ARBA" id="ARBA00022807"/>
    </source>
</evidence>
<accession>A0A9Q1GGK6</accession>
<feature type="region of interest" description="Disordered" evidence="9">
    <location>
        <begin position="1"/>
        <end position="28"/>
    </location>
</feature>
<keyword evidence="8" id="KW-0865">Zymogen</keyword>
<evidence type="ECO:0000313" key="12">
    <source>
        <dbReference type="Proteomes" id="UP001152622"/>
    </source>
</evidence>
<dbReference type="Gene3D" id="3.40.50.1460">
    <property type="match status" value="1"/>
</dbReference>
<dbReference type="InterPro" id="IPR016129">
    <property type="entry name" value="Caspase_his_AS"/>
</dbReference>
<comment type="caution">
    <text evidence="11">The sequence shown here is derived from an EMBL/GenBank/DDBJ whole genome shotgun (WGS) entry which is preliminary data.</text>
</comment>
<dbReference type="PROSITE" id="PS50208">
    <property type="entry name" value="CASPASE_P20"/>
    <property type="match status" value="1"/>
</dbReference>
<keyword evidence="3" id="KW-0963">Cytoplasm</keyword>
<dbReference type="InterPro" id="IPR002398">
    <property type="entry name" value="Pept_C14"/>
</dbReference>
<organism evidence="11 12">
    <name type="scientific">Synaphobranchus kaupii</name>
    <name type="common">Kaup's arrowtooth eel</name>
    <dbReference type="NCBI Taxonomy" id="118154"/>
    <lineage>
        <taxon>Eukaryota</taxon>
        <taxon>Metazoa</taxon>
        <taxon>Chordata</taxon>
        <taxon>Craniata</taxon>
        <taxon>Vertebrata</taxon>
        <taxon>Euteleostomi</taxon>
        <taxon>Actinopterygii</taxon>
        <taxon>Neopterygii</taxon>
        <taxon>Teleostei</taxon>
        <taxon>Anguilliformes</taxon>
        <taxon>Synaphobranchidae</taxon>
        <taxon>Synaphobranchus</taxon>
    </lineage>
</organism>
<comment type="similarity">
    <text evidence="2">Belongs to the peptidase C14A family.</text>
</comment>
<feature type="domain" description="Caspase family p20" evidence="10">
    <location>
        <begin position="55"/>
        <end position="157"/>
    </location>
</feature>
<comment type="subcellular location">
    <subcellularLocation>
        <location evidence="1">Cytoplasm</location>
    </subcellularLocation>
</comment>
<dbReference type="InterPro" id="IPR029030">
    <property type="entry name" value="Caspase-like_dom_sf"/>
</dbReference>
<reference evidence="11" key="1">
    <citation type="journal article" date="2023" name="Science">
        <title>Genome structures resolve the early diversification of teleost fishes.</title>
        <authorList>
            <person name="Parey E."/>
            <person name="Louis A."/>
            <person name="Montfort J."/>
            <person name="Bouchez O."/>
            <person name="Roques C."/>
            <person name="Iampietro C."/>
            <person name="Lluch J."/>
            <person name="Castinel A."/>
            <person name="Donnadieu C."/>
            <person name="Desvignes T."/>
            <person name="Floi Bucao C."/>
            <person name="Jouanno E."/>
            <person name="Wen M."/>
            <person name="Mejri S."/>
            <person name="Dirks R."/>
            <person name="Jansen H."/>
            <person name="Henkel C."/>
            <person name="Chen W.J."/>
            <person name="Zahm M."/>
            <person name="Cabau C."/>
            <person name="Klopp C."/>
            <person name="Thompson A.W."/>
            <person name="Robinson-Rechavi M."/>
            <person name="Braasch I."/>
            <person name="Lecointre G."/>
            <person name="Bobe J."/>
            <person name="Postlethwait J.H."/>
            <person name="Berthelot C."/>
            <person name="Roest Crollius H."/>
            <person name="Guiguen Y."/>
        </authorList>
    </citation>
    <scope>NUCLEOTIDE SEQUENCE</scope>
    <source>
        <strain evidence="11">WJC10195</strain>
    </source>
</reference>
<dbReference type="SUPFAM" id="SSF52129">
    <property type="entry name" value="Caspase-like"/>
    <property type="match status" value="1"/>
</dbReference>
<dbReference type="SMART" id="SM00115">
    <property type="entry name" value="CASc"/>
    <property type="match status" value="1"/>
</dbReference>
<dbReference type="PANTHER" id="PTHR10454:SF206">
    <property type="entry name" value="CASPASE-6"/>
    <property type="match status" value="1"/>
</dbReference>